<dbReference type="InterPro" id="IPR041751">
    <property type="entry name" value="MPP_PP2B"/>
</dbReference>
<reference evidence="15 16" key="1">
    <citation type="journal article" date="2018" name="Genome Biol. Evol.">
        <title>Multiple Roots of Fruiting Body Formation in Amoebozoa.</title>
        <authorList>
            <person name="Hillmann F."/>
            <person name="Forbes G."/>
            <person name="Novohradska S."/>
            <person name="Ferling I."/>
            <person name="Riege K."/>
            <person name="Groth M."/>
            <person name="Westermann M."/>
            <person name="Marz M."/>
            <person name="Spaller T."/>
            <person name="Winckler T."/>
            <person name="Schaap P."/>
            <person name="Glockner G."/>
        </authorList>
    </citation>
    <scope>NUCLEOTIDE SEQUENCE [LARGE SCALE GENOMIC DNA]</scope>
    <source>
        <strain evidence="15 16">Jena</strain>
    </source>
</reference>
<comment type="caution">
    <text evidence="15">The sequence shown here is derived from an EMBL/GenBank/DDBJ whole genome shotgun (WGS) entry which is preliminary data.</text>
</comment>
<evidence type="ECO:0000256" key="4">
    <source>
        <dbReference type="ARBA" id="ARBA00022723"/>
    </source>
</evidence>
<dbReference type="GO" id="GO:0033192">
    <property type="term" value="F:calmodulin-dependent protein phosphatase activity"/>
    <property type="evidence" value="ECO:0007669"/>
    <property type="project" value="InterPro"/>
</dbReference>
<dbReference type="GO" id="GO:0097720">
    <property type="term" value="P:calcineurin-mediated signaling"/>
    <property type="evidence" value="ECO:0007669"/>
    <property type="project" value="InterPro"/>
</dbReference>
<evidence type="ECO:0000259" key="14">
    <source>
        <dbReference type="PROSITE" id="PS00125"/>
    </source>
</evidence>
<evidence type="ECO:0000256" key="1">
    <source>
        <dbReference type="ARBA" id="ARBA00001947"/>
    </source>
</evidence>
<keyword evidence="6" id="KW-0862">Zinc</keyword>
<dbReference type="PROSITE" id="PS00125">
    <property type="entry name" value="SER_THR_PHOSPHATASE"/>
    <property type="match status" value="1"/>
</dbReference>
<evidence type="ECO:0000256" key="10">
    <source>
        <dbReference type="ARBA" id="ARBA00047761"/>
    </source>
</evidence>
<evidence type="ECO:0000313" key="15">
    <source>
        <dbReference type="EMBL" id="PRP84802.1"/>
    </source>
</evidence>
<evidence type="ECO:0000256" key="6">
    <source>
        <dbReference type="ARBA" id="ARBA00022833"/>
    </source>
</evidence>
<keyword evidence="4" id="KW-0479">Metal-binding</keyword>
<comment type="cofactor">
    <cofactor evidence="1">
        <name>Zn(2+)</name>
        <dbReference type="ChEBI" id="CHEBI:29105"/>
    </cofactor>
</comment>
<evidence type="ECO:0000256" key="11">
    <source>
        <dbReference type="ARBA" id="ARBA00048336"/>
    </source>
</evidence>
<evidence type="ECO:0000256" key="5">
    <source>
        <dbReference type="ARBA" id="ARBA00022801"/>
    </source>
</evidence>
<dbReference type="SMART" id="SM00156">
    <property type="entry name" value="PP2Ac"/>
    <property type="match status" value="1"/>
</dbReference>
<gene>
    <name evidence="15" type="ORF">PROFUN_07456</name>
</gene>
<dbReference type="CDD" id="cd07416">
    <property type="entry name" value="MPP_PP2B"/>
    <property type="match status" value="1"/>
</dbReference>
<dbReference type="InterPro" id="IPR004843">
    <property type="entry name" value="Calcineurin-like_PHP"/>
</dbReference>
<dbReference type="OrthoDB" id="5593063at2759"/>
<dbReference type="AlphaFoldDB" id="A0A2P6NLK2"/>
<organism evidence="15 16">
    <name type="scientific">Planoprotostelium fungivorum</name>
    <dbReference type="NCBI Taxonomy" id="1890364"/>
    <lineage>
        <taxon>Eukaryota</taxon>
        <taxon>Amoebozoa</taxon>
        <taxon>Evosea</taxon>
        <taxon>Variosea</taxon>
        <taxon>Cavosteliida</taxon>
        <taxon>Cavosteliaceae</taxon>
        <taxon>Planoprotostelium</taxon>
    </lineage>
</organism>
<sequence>MEEISLDSPAAGKRKEATDEEIKGELSELKLSYKKLTIDNDRAMKDVPPPASEPIESSKLFIEKGKTENGDEDFEINLPNLKAHLVAEGKLKKDDMNRLLTKATEILALEPNVIHLRDHPAVTVCGDTHGQFYDLLKLFEVGGDPASTCYLFLGDYVDRGYFSMEVVIYLYAHKINFPNTFFLLRGNHECRHLTQYFTFEAECLHKYDADVYDLIMDSFDALPLSAVLNKQFLCVHGGLSPEIQVVDDIDKIDRFREPPDSGPMCDLLWSDPAEVYSASSSTTFAFNDVRGCSYYVGYKATCDFLNRNNLLSVIRAHEVQDQGYRMHLKNERTGFPSIITIFSAPNYLDAYNNKGAVLRYENNVMNIRQFNSSPHPYWLPNFMDVFNWSIPFVAEKVAEILLAFLNLVDDTKEEEAQEILSEKEKRRQVLRQKILAASRMARMYRVLCEERETLMQIRSFTPENRIPQGLLSKGVGAIKEALGDFDKSREMDKVNEKRPSSPMPVHRTGSNERIMRIHAEKKQQMLRTSSGSNLSVSPDV</sequence>
<dbReference type="Proteomes" id="UP000241769">
    <property type="component" value="Unassembled WGS sequence"/>
</dbReference>
<feature type="region of interest" description="Disordered" evidence="13">
    <location>
        <begin position="489"/>
        <end position="513"/>
    </location>
</feature>
<dbReference type="PANTHER" id="PTHR45673">
    <property type="entry name" value="SERINE/THREONINE-PROTEIN PHOSPHATASE 2B CATALYTIC SUBUNIT 1-RELATED"/>
    <property type="match status" value="1"/>
</dbReference>
<dbReference type="SUPFAM" id="SSF56300">
    <property type="entry name" value="Metallo-dependent phosphatases"/>
    <property type="match status" value="1"/>
</dbReference>
<dbReference type="STRING" id="1890364.A0A2P6NLK2"/>
<accession>A0A2P6NLK2</accession>
<dbReference type="FunCoup" id="A0A2P6NLK2">
    <property type="interactions" value="79"/>
</dbReference>
<dbReference type="InParanoid" id="A0A2P6NLK2"/>
<comment type="cofactor">
    <cofactor evidence="2">
        <name>Fe(3+)</name>
        <dbReference type="ChEBI" id="CHEBI:29034"/>
    </cofactor>
</comment>
<keyword evidence="5 12" id="KW-0378">Hydrolase</keyword>
<feature type="region of interest" description="Disordered" evidence="13">
    <location>
        <begin position="1"/>
        <end position="21"/>
    </location>
</feature>
<evidence type="ECO:0000256" key="2">
    <source>
        <dbReference type="ARBA" id="ARBA00001965"/>
    </source>
</evidence>
<dbReference type="GO" id="GO:0005516">
    <property type="term" value="F:calmodulin binding"/>
    <property type="evidence" value="ECO:0007669"/>
    <property type="project" value="UniProtKB-KW"/>
</dbReference>
<evidence type="ECO:0000256" key="9">
    <source>
        <dbReference type="ARBA" id="ARBA00023004"/>
    </source>
</evidence>
<proteinExistence type="inferred from homology"/>
<comment type="similarity">
    <text evidence="3">Belongs to the PPP phosphatase family. PP-2B subfamily.</text>
</comment>
<dbReference type="InterPro" id="IPR006186">
    <property type="entry name" value="Ser/Thr-sp_prot-phosphatase"/>
</dbReference>
<keyword evidence="9" id="KW-0408">Iron</keyword>
<evidence type="ECO:0000256" key="3">
    <source>
        <dbReference type="ARBA" id="ARBA00009905"/>
    </source>
</evidence>
<keyword evidence="7" id="KW-0112">Calmodulin-binding</keyword>
<dbReference type="Pfam" id="PF00149">
    <property type="entry name" value="Metallophos"/>
    <property type="match status" value="1"/>
</dbReference>
<dbReference type="EMBL" id="MDYQ01000056">
    <property type="protein sequence ID" value="PRP84802.1"/>
    <property type="molecule type" value="Genomic_DNA"/>
</dbReference>
<comment type="catalytic activity">
    <reaction evidence="11 12">
        <text>O-phospho-L-threonyl-[protein] + H2O = L-threonyl-[protein] + phosphate</text>
        <dbReference type="Rhea" id="RHEA:47004"/>
        <dbReference type="Rhea" id="RHEA-COMP:11060"/>
        <dbReference type="Rhea" id="RHEA-COMP:11605"/>
        <dbReference type="ChEBI" id="CHEBI:15377"/>
        <dbReference type="ChEBI" id="CHEBI:30013"/>
        <dbReference type="ChEBI" id="CHEBI:43474"/>
        <dbReference type="ChEBI" id="CHEBI:61977"/>
        <dbReference type="EC" id="3.1.3.16"/>
    </reaction>
</comment>
<feature type="compositionally biased region" description="Basic and acidic residues" evidence="13">
    <location>
        <begin position="489"/>
        <end position="499"/>
    </location>
</feature>
<feature type="domain" description="Serine/threonine specific protein phosphatases" evidence="14">
    <location>
        <begin position="184"/>
        <end position="189"/>
    </location>
</feature>
<comment type="catalytic activity">
    <reaction evidence="10">
        <text>O-phospho-L-seryl-[protein] + H2O = L-seryl-[protein] + phosphate</text>
        <dbReference type="Rhea" id="RHEA:20629"/>
        <dbReference type="Rhea" id="RHEA-COMP:9863"/>
        <dbReference type="Rhea" id="RHEA-COMP:11604"/>
        <dbReference type="ChEBI" id="CHEBI:15377"/>
        <dbReference type="ChEBI" id="CHEBI:29999"/>
        <dbReference type="ChEBI" id="CHEBI:43474"/>
        <dbReference type="ChEBI" id="CHEBI:83421"/>
        <dbReference type="EC" id="3.1.3.16"/>
    </reaction>
</comment>
<evidence type="ECO:0000256" key="8">
    <source>
        <dbReference type="ARBA" id="ARBA00022912"/>
    </source>
</evidence>
<keyword evidence="16" id="KW-1185">Reference proteome</keyword>
<evidence type="ECO:0000256" key="13">
    <source>
        <dbReference type="SAM" id="MobiDB-lite"/>
    </source>
</evidence>
<dbReference type="PRINTS" id="PR00114">
    <property type="entry name" value="STPHPHTASE"/>
</dbReference>
<dbReference type="Gene3D" id="3.60.21.10">
    <property type="match status" value="1"/>
</dbReference>
<evidence type="ECO:0000256" key="12">
    <source>
        <dbReference type="RuleBase" id="RU004273"/>
    </source>
</evidence>
<dbReference type="InterPro" id="IPR043360">
    <property type="entry name" value="PP2B"/>
</dbReference>
<dbReference type="GO" id="GO:0046872">
    <property type="term" value="F:metal ion binding"/>
    <property type="evidence" value="ECO:0007669"/>
    <property type="project" value="UniProtKB-KW"/>
</dbReference>
<keyword evidence="8" id="KW-0904">Protein phosphatase</keyword>
<evidence type="ECO:0000256" key="7">
    <source>
        <dbReference type="ARBA" id="ARBA00022860"/>
    </source>
</evidence>
<dbReference type="EC" id="3.1.3.16" evidence="12"/>
<protein>
    <recommendedName>
        <fullName evidence="12">Serine/threonine-protein phosphatase</fullName>
        <ecNumber evidence="12">3.1.3.16</ecNumber>
    </recommendedName>
</protein>
<name>A0A2P6NLK2_9EUKA</name>
<dbReference type="InterPro" id="IPR029052">
    <property type="entry name" value="Metallo-depent_PP-like"/>
</dbReference>
<evidence type="ECO:0000313" key="16">
    <source>
        <dbReference type="Proteomes" id="UP000241769"/>
    </source>
</evidence>